<reference evidence="1 2" key="1">
    <citation type="submission" date="2018-06" db="EMBL/GenBank/DDBJ databases">
        <title>Genomic Encyclopedia of Archaeal and Bacterial Type Strains, Phase II (KMG-II): from individual species to whole genera.</title>
        <authorList>
            <person name="Goeker M."/>
        </authorList>
    </citation>
    <scope>NUCLEOTIDE SEQUENCE [LARGE SCALE GENOMIC DNA]</scope>
    <source>
        <strain evidence="1 2">DSM 23522</strain>
    </source>
</reference>
<evidence type="ECO:0000313" key="2">
    <source>
        <dbReference type="Proteomes" id="UP000249696"/>
    </source>
</evidence>
<comment type="caution">
    <text evidence="1">The sequence shown here is derived from an EMBL/GenBank/DDBJ whole genome shotgun (WGS) entry which is preliminary data.</text>
</comment>
<dbReference type="AlphaFoldDB" id="A0A327R398"/>
<gene>
    <name evidence="1" type="ORF">LV92_03023</name>
</gene>
<sequence>MVHILANNAKNWRKNIIINYNIHWDGNHNSMDHNEIDKYNSGNGAKYIL</sequence>
<evidence type="ECO:0000313" key="1">
    <source>
        <dbReference type="EMBL" id="RAJ10274.1"/>
    </source>
</evidence>
<accession>A0A327R398</accession>
<keyword evidence="2" id="KW-1185">Reference proteome</keyword>
<protein>
    <submittedName>
        <fullName evidence="1">Uncharacterized protein</fullName>
    </submittedName>
</protein>
<proteinExistence type="predicted"/>
<name>A0A327R398_9FLAO</name>
<organism evidence="1 2">
    <name type="scientific">Arenibacter echinorum</name>
    <dbReference type="NCBI Taxonomy" id="440515"/>
    <lineage>
        <taxon>Bacteria</taxon>
        <taxon>Pseudomonadati</taxon>
        <taxon>Bacteroidota</taxon>
        <taxon>Flavobacteriia</taxon>
        <taxon>Flavobacteriales</taxon>
        <taxon>Flavobacteriaceae</taxon>
        <taxon>Arenibacter</taxon>
    </lineage>
</organism>
<dbReference type="Proteomes" id="UP000249696">
    <property type="component" value="Unassembled WGS sequence"/>
</dbReference>
<dbReference type="EMBL" id="QLLN01000005">
    <property type="protein sequence ID" value="RAJ10274.1"/>
    <property type="molecule type" value="Genomic_DNA"/>
</dbReference>